<dbReference type="Proteomes" id="UP001597304">
    <property type="component" value="Unassembled WGS sequence"/>
</dbReference>
<keyword evidence="2" id="KW-0997">Cell inner membrane</keyword>
<evidence type="ECO:0000256" key="2">
    <source>
        <dbReference type="ARBA" id="ARBA00022519"/>
    </source>
</evidence>
<dbReference type="NCBIfam" id="TIGR04409">
    <property type="entry name" value="LptC_YrbK"/>
    <property type="match status" value="1"/>
</dbReference>
<dbReference type="RefSeq" id="WP_147912094.1">
    <property type="nucleotide sequence ID" value="NZ_JBHUEJ010000015.1"/>
</dbReference>
<reference evidence="7" key="1">
    <citation type="journal article" date="2019" name="Int. J. Syst. Evol. Microbiol.">
        <title>The Global Catalogue of Microorganisms (GCM) 10K type strain sequencing project: providing services to taxonomists for standard genome sequencing and annotation.</title>
        <authorList>
            <consortium name="The Broad Institute Genomics Platform"/>
            <consortium name="The Broad Institute Genome Sequencing Center for Infectious Disease"/>
            <person name="Wu L."/>
            <person name="Ma J."/>
        </authorList>
    </citation>
    <scope>NUCLEOTIDE SEQUENCE [LARGE SCALE GENOMIC DNA]</scope>
    <source>
        <strain evidence="7">LMG 29247</strain>
    </source>
</reference>
<comment type="caution">
    <text evidence="6">The sequence shown here is derived from an EMBL/GenBank/DDBJ whole genome shotgun (WGS) entry which is preliminary data.</text>
</comment>
<dbReference type="InterPro" id="IPR010664">
    <property type="entry name" value="LipoPS_assembly_LptC-rel"/>
</dbReference>
<evidence type="ECO:0000256" key="5">
    <source>
        <dbReference type="ARBA" id="ARBA00023136"/>
    </source>
</evidence>
<dbReference type="InterPro" id="IPR026265">
    <property type="entry name" value="LptC"/>
</dbReference>
<name>A0ABW4KSZ6_9BURK</name>
<accession>A0ABW4KSZ6</accession>
<dbReference type="InterPro" id="IPR052363">
    <property type="entry name" value="LPS_export_LptC"/>
</dbReference>
<dbReference type="Pfam" id="PF06835">
    <property type="entry name" value="LptC"/>
    <property type="match status" value="1"/>
</dbReference>
<keyword evidence="4" id="KW-1133">Transmembrane helix</keyword>
<keyword evidence="5" id="KW-0472">Membrane</keyword>
<evidence type="ECO:0000313" key="7">
    <source>
        <dbReference type="Proteomes" id="UP001597304"/>
    </source>
</evidence>
<sequence length="209" mass="23478">MTESRLMRIGRDQLSTWLPALLMMLFALGTWWLVRSAPKFATDAQPRAVSKEPDYFMQQFRVRSFDANGRMTSDLTGVEGHHFPVTDTLEVKDPHMRSIDARGRVTVGTALRGVSNSDGSEIQLYGNAVVVREPITRPDGTVVPRLEFRGDYLHAFVDEDRVSSDKPVELLRGTDRFVGDQFEYNDKTGVAQLKGRVRGVLQPKPSAKP</sequence>
<gene>
    <name evidence="6" type="primary">lptC</name>
    <name evidence="6" type="ORF">ACFSF0_07010</name>
</gene>
<evidence type="ECO:0000256" key="3">
    <source>
        <dbReference type="ARBA" id="ARBA00022692"/>
    </source>
</evidence>
<protein>
    <submittedName>
        <fullName evidence="6">LPS export ABC transporter periplasmic protein LptC</fullName>
    </submittedName>
</protein>
<dbReference type="PANTHER" id="PTHR37481">
    <property type="entry name" value="LIPOPOLYSACCHARIDE EXPORT SYSTEM PROTEIN LPTC"/>
    <property type="match status" value="1"/>
</dbReference>
<dbReference type="PANTHER" id="PTHR37481:SF1">
    <property type="entry name" value="LIPOPOLYSACCHARIDE EXPORT SYSTEM PROTEIN LPTC"/>
    <property type="match status" value="1"/>
</dbReference>
<evidence type="ECO:0000256" key="4">
    <source>
        <dbReference type="ARBA" id="ARBA00022989"/>
    </source>
</evidence>
<evidence type="ECO:0000256" key="1">
    <source>
        <dbReference type="ARBA" id="ARBA00022475"/>
    </source>
</evidence>
<keyword evidence="1" id="KW-1003">Cell membrane</keyword>
<keyword evidence="7" id="KW-1185">Reference proteome</keyword>
<proteinExistence type="predicted"/>
<dbReference type="Gene3D" id="2.60.450.10">
    <property type="entry name" value="Lipopolysaccharide (LPS) transport protein A like domain"/>
    <property type="match status" value="1"/>
</dbReference>
<keyword evidence="3" id="KW-0812">Transmembrane</keyword>
<dbReference type="EMBL" id="JBHUEJ010000015">
    <property type="protein sequence ID" value="MFD1710349.1"/>
    <property type="molecule type" value="Genomic_DNA"/>
</dbReference>
<organism evidence="6 7">
    <name type="scientific">Ottowia flava</name>
    <dbReference type="NCBI Taxonomy" id="2675430"/>
    <lineage>
        <taxon>Bacteria</taxon>
        <taxon>Pseudomonadati</taxon>
        <taxon>Pseudomonadota</taxon>
        <taxon>Betaproteobacteria</taxon>
        <taxon>Burkholderiales</taxon>
        <taxon>Comamonadaceae</taxon>
        <taxon>Ottowia</taxon>
    </lineage>
</organism>
<evidence type="ECO:0000313" key="6">
    <source>
        <dbReference type="EMBL" id="MFD1710349.1"/>
    </source>
</evidence>